<sequence length="397" mass="45347">MWWLVAIACLIQATGGSEELSRRRRDVNPEVHMNVSELICYKGYPSEEYEVLTDDGYYLTINRIPFGRKNLTVRGPKPVVLLQHGILGEASFWVENMANNSFGFILADAGYDVWMGNSRGTSWSQRHQNLSTDQDEFWDFSFHEMAVYDLPAIINFILKKTGQKQLYYVGYSQGATIGFIAFSVIPELSQKVNMFFALAPVISLQHATSPMLKISPMFPEYSSKSMLARGEFVLSRKPVRDFMQKLCRASFMQKLCARLMFTISGGFNATNLNMSRADVYAAHFPDVTSSKNLLHWKQIRDSGLFRYFDYGNKNEARYNQSVPPLYKVEDMSVPTAVWSGGNDIIASPGDTAILVSRISNLVYYKNISYWNHWDFIWGLNAPKLVYCKIIEWMGKSL</sequence>
<evidence type="ECO:0000256" key="3">
    <source>
        <dbReference type="ARBA" id="ARBA00022963"/>
    </source>
</evidence>
<protein>
    <recommendedName>
        <fullName evidence="6">Lipase</fullName>
    </recommendedName>
</protein>
<dbReference type="FunFam" id="3.40.50.1820:FF:000012">
    <property type="entry name" value="Lipase"/>
    <property type="match status" value="1"/>
</dbReference>
<evidence type="ECO:0000256" key="6">
    <source>
        <dbReference type="PIRNR" id="PIRNR000862"/>
    </source>
</evidence>
<feature type="active site" description="Nucleophile" evidence="7">
    <location>
        <position position="172"/>
    </location>
</feature>
<dbReference type="Proteomes" id="UP000472272">
    <property type="component" value="Chromosome 5"/>
</dbReference>
<organism evidence="10 11">
    <name type="scientific">Podarcis muralis</name>
    <name type="common">Wall lizard</name>
    <name type="synonym">Lacerta muralis</name>
    <dbReference type="NCBI Taxonomy" id="64176"/>
    <lineage>
        <taxon>Eukaryota</taxon>
        <taxon>Metazoa</taxon>
        <taxon>Chordata</taxon>
        <taxon>Craniata</taxon>
        <taxon>Vertebrata</taxon>
        <taxon>Euteleostomi</taxon>
        <taxon>Lepidosauria</taxon>
        <taxon>Squamata</taxon>
        <taxon>Bifurcata</taxon>
        <taxon>Unidentata</taxon>
        <taxon>Episquamata</taxon>
        <taxon>Laterata</taxon>
        <taxon>Lacertibaenia</taxon>
        <taxon>Lacertidae</taxon>
        <taxon>Podarcis</taxon>
    </lineage>
</organism>
<accession>A0A670IC01</accession>
<evidence type="ECO:0000256" key="8">
    <source>
        <dbReference type="SAM" id="SignalP"/>
    </source>
</evidence>
<gene>
    <name evidence="10" type="primary">LOC114597292</name>
</gene>
<keyword evidence="6" id="KW-0378">Hydrolase</keyword>
<dbReference type="InterPro" id="IPR025483">
    <property type="entry name" value="Lipase_euk"/>
</dbReference>
<evidence type="ECO:0000256" key="7">
    <source>
        <dbReference type="PIRSR" id="PIRSR000862-1"/>
    </source>
</evidence>
<dbReference type="GeneTree" id="ENSGT00940000167438"/>
<dbReference type="OMA" id="CDENIKH"/>
<keyword evidence="4" id="KW-0443">Lipid metabolism</keyword>
<dbReference type="GO" id="GO:0016788">
    <property type="term" value="F:hydrolase activity, acting on ester bonds"/>
    <property type="evidence" value="ECO:0007669"/>
    <property type="project" value="InterPro"/>
</dbReference>
<dbReference type="InterPro" id="IPR000073">
    <property type="entry name" value="AB_hydrolase_1"/>
</dbReference>
<dbReference type="AlphaFoldDB" id="A0A670IC01"/>
<evidence type="ECO:0000256" key="4">
    <source>
        <dbReference type="ARBA" id="ARBA00023098"/>
    </source>
</evidence>
<evidence type="ECO:0000256" key="5">
    <source>
        <dbReference type="ARBA" id="ARBA00023180"/>
    </source>
</evidence>
<dbReference type="OrthoDB" id="9974421at2759"/>
<evidence type="ECO:0000259" key="9">
    <source>
        <dbReference type="Pfam" id="PF00561"/>
    </source>
</evidence>
<feature type="signal peptide" evidence="8">
    <location>
        <begin position="1"/>
        <end position="16"/>
    </location>
</feature>
<feature type="domain" description="AB hydrolase-1" evidence="9">
    <location>
        <begin position="78"/>
        <end position="378"/>
    </location>
</feature>
<evidence type="ECO:0000256" key="1">
    <source>
        <dbReference type="ARBA" id="ARBA00010701"/>
    </source>
</evidence>
<feature type="active site" description="Charge relay system" evidence="7">
    <location>
        <position position="343"/>
    </location>
</feature>
<dbReference type="SUPFAM" id="SSF53474">
    <property type="entry name" value="alpha/beta-Hydrolases"/>
    <property type="match status" value="1"/>
</dbReference>
<keyword evidence="3 6" id="KW-0442">Lipid degradation</keyword>
<dbReference type="InterPro" id="IPR029058">
    <property type="entry name" value="AB_hydrolase_fold"/>
</dbReference>
<feature type="active site" description="Charge relay system" evidence="7">
    <location>
        <position position="372"/>
    </location>
</feature>
<reference evidence="10 11" key="1">
    <citation type="journal article" date="2019" name="Proc. Natl. Acad. Sci. U.S.A.">
        <title>Regulatory changes in pterin and carotenoid genes underlie balanced color polymorphisms in the wall lizard.</title>
        <authorList>
            <person name="Andrade P."/>
            <person name="Pinho C."/>
            <person name="Perez I de Lanuza G."/>
            <person name="Afonso S."/>
            <person name="Brejcha J."/>
            <person name="Rubin C.J."/>
            <person name="Wallerman O."/>
            <person name="Pereira P."/>
            <person name="Sabatino S.J."/>
            <person name="Bellati A."/>
            <person name="Pellitteri-Rosa D."/>
            <person name="Bosakova Z."/>
            <person name="Bunikis I."/>
            <person name="Carretero M.A."/>
            <person name="Feiner N."/>
            <person name="Marsik P."/>
            <person name="Pauperio F."/>
            <person name="Salvi D."/>
            <person name="Soler L."/>
            <person name="While G.M."/>
            <person name="Uller T."/>
            <person name="Font E."/>
            <person name="Andersson L."/>
            <person name="Carneiro M."/>
        </authorList>
    </citation>
    <scope>NUCLEOTIDE SEQUENCE</scope>
</reference>
<reference evidence="10" key="2">
    <citation type="submission" date="2025-08" db="UniProtKB">
        <authorList>
            <consortium name="Ensembl"/>
        </authorList>
    </citation>
    <scope>IDENTIFICATION</scope>
</reference>
<dbReference type="GO" id="GO:0016042">
    <property type="term" value="P:lipid catabolic process"/>
    <property type="evidence" value="ECO:0007669"/>
    <property type="project" value="UniProtKB-KW"/>
</dbReference>
<proteinExistence type="inferred from homology"/>
<evidence type="ECO:0000313" key="10">
    <source>
        <dbReference type="Ensembl" id="ENSPMRP00000009241.1"/>
    </source>
</evidence>
<dbReference type="KEGG" id="pmua:114597292"/>
<keyword evidence="5" id="KW-0325">Glycoprotein</keyword>
<keyword evidence="11" id="KW-1185">Reference proteome</keyword>
<reference evidence="10" key="3">
    <citation type="submission" date="2025-09" db="UniProtKB">
        <authorList>
            <consortium name="Ensembl"/>
        </authorList>
    </citation>
    <scope>IDENTIFICATION</scope>
</reference>
<keyword evidence="2 8" id="KW-0732">Signal</keyword>
<dbReference type="RefSeq" id="XP_028585531.1">
    <property type="nucleotide sequence ID" value="XM_028729698.1"/>
</dbReference>
<dbReference type="GeneID" id="114597292"/>
<dbReference type="Pfam" id="PF00561">
    <property type="entry name" value="Abhydrolase_1"/>
    <property type="match status" value="1"/>
</dbReference>
<feature type="chain" id="PRO_5025363831" description="Lipase" evidence="8">
    <location>
        <begin position="17"/>
        <end position="397"/>
    </location>
</feature>
<dbReference type="PANTHER" id="PTHR11005">
    <property type="entry name" value="LYSOSOMAL ACID LIPASE-RELATED"/>
    <property type="match status" value="1"/>
</dbReference>
<evidence type="ECO:0000313" key="11">
    <source>
        <dbReference type="Proteomes" id="UP000472272"/>
    </source>
</evidence>
<dbReference type="Gene3D" id="3.40.50.1820">
    <property type="entry name" value="alpha/beta hydrolase"/>
    <property type="match status" value="1"/>
</dbReference>
<name>A0A670IC01_PODMU</name>
<dbReference type="PIRSF" id="PIRSF000862">
    <property type="entry name" value="Steryl_ester_lip"/>
    <property type="match status" value="1"/>
</dbReference>
<evidence type="ECO:0000256" key="2">
    <source>
        <dbReference type="ARBA" id="ARBA00022729"/>
    </source>
</evidence>
<comment type="similarity">
    <text evidence="1 6">Belongs to the AB hydrolase superfamily. Lipase family.</text>
</comment>
<dbReference type="Ensembl" id="ENSPMRT00000009865.1">
    <property type="protein sequence ID" value="ENSPMRP00000009241.1"/>
    <property type="gene ID" value="ENSPMRG00000006209.1"/>
</dbReference>